<proteinExistence type="predicted"/>
<evidence type="ECO:0000313" key="1">
    <source>
        <dbReference type="EMBL" id="HJB39062.1"/>
    </source>
</evidence>
<dbReference type="AlphaFoldDB" id="A0A9D2S027"/>
<dbReference type="EMBL" id="DWYA01000014">
    <property type="protein sequence ID" value="HJB39062.1"/>
    <property type="molecule type" value="Genomic_DNA"/>
</dbReference>
<reference evidence="1" key="2">
    <citation type="submission" date="2021-04" db="EMBL/GenBank/DDBJ databases">
        <authorList>
            <person name="Gilroy R."/>
        </authorList>
    </citation>
    <scope>NUCLEOTIDE SEQUENCE</scope>
    <source>
        <strain evidence="1">ChiBcec8-14828</strain>
    </source>
</reference>
<name>A0A9D2S027_9FIRM</name>
<organism evidence="1 2">
    <name type="scientific">Candidatus Ruthenibacterium avium</name>
    <dbReference type="NCBI Taxonomy" id="2838751"/>
    <lineage>
        <taxon>Bacteria</taxon>
        <taxon>Bacillati</taxon>
        <taxon>Bacillota</taxon>
        <taxon>Clostridia</taxon>
        <taxon>Eubacteriales</taxon>
        <taxon>Oscillospiraceae</taxon>
        <taxon>Ruthenibacterium</taxon>
    </lineage>
</organism>
<comment type="caution">
    <text evidence="1">The sequence shown here is derived from an EMBL/GenBank/DDBJ whole genome shotgun (WGS) entry which is preliminary data.</text>
</comment>
<accession>A0A9D2S027</accession>
<dbReference type="Proteomes" id="UP000824209">
    <property type="component" value="Unassembled WGS sequence"/>
</dbReference>
<gene>
    <name evidence="1" type="ORF">H9943_01545</name>
</gene>
<sequence>MKKIPSIVDLKEAELYELCENHHKNGRLATRDVANFLGVDYNWFLAACEQGKIPFAMAYNSGGKRNVCIHVLPFYTYMTKKN</sequence>
<reference evidence="1" key="1">
    <citation type="journal article" date="2021" name="PeerJ">
        <title>Extensive microbial diversity within the chicken gut microbiome revealed by metagenomics and culture.</title>
        <authorList>
            <person name="Gilroy R."/>
            <person name="Ravi A."/>
            <person name="Getino M."/>
            <person name="Pursley I."/>
            <person name="Horton D.L."/>
            <person name="Alikhan N.F."/>
            <person name="Baker D."/>
            <person name="Gharbi K."/>
            <person name="Hall N."/>
            <person name="Watson M."/>
            <person name="Adriaenssens E.M."/>
            <person name="Foster-Nyarko E."/>
            <person name="Jarju S."/>
            <person name="Secka A."/>
            <person name="Antonio M."/>
            <person name="Oren A."/>
            <person name="Chaudhuri R.R."/>
            <person name="La Ragione R."/>
            <person name="Hildebrand F."/>
            <person name="Pallen M.J."/>
        </authorList>
    </citation>
    <scope>NUCLEOTIDE SEQUENCE</scope>
    <source>
        <strain evidence="1">ChiBcec8-14828</strain>
    </source>
</reference>
<evidence type="ECO:0000313" key="2">
    <source>
        <dbReference type="Proteomes" id="UP000824209"/>
    </source>
</evidence>
<protein>
    <submittedName>
        <fullName evidence="1">Uncharacterized protein</fullName>
    </submittedName>
</protein>